<dbReference type="RefSeq" id="WP_117519881.1">
    <property type="nucleotide sequence ID" value="NZ_AP031484.1"/>
</dbReference>
<dbReference type="Pfam" id="PF11148">
    <property type="entry name" value="DUF2922"/>
    <property type="match status" value="1"/>
</dbReference>
<dbReference type="AlphaFoldDB" id="A0A3E2TKD2"/>
<accession>A0A3E2TKD2</accession>
<dbReference type="OrthoDB" id="1691049at2"/>
<gene>
    <name evidence="1" type="ORF">DXA39_00020</name>
</gene>
<name>A0A3E2TKD2_9FIRM</name>
<dbReference type="InterPro" id="IPR021321">
    <property type="entry name" value="DUF2922"/>
</dbReference>
<comment type="caution">
    <text evidence="1">The sequence shown here is derived from an EMBL/GenBank/DDBJ whole genome shotgun (WGS) entry which is preliminary data.</text>
</comment>
<keyword evidence="2" id="KW-1185">Reference proteome</keyword>
<dbReference type="EMBL" id="QVEU01000001">
    <property type="protein sequence ID" value="RGB77877.1"/>
    <property type="molecule type" value="Genomic_DNA"/>
</dbReference>
<proteinExistence type="predicted"/>
<sequence>MASRKLKLYFKDQANNSKSVTVDYPKGSYTSEDIKLAMDSMIKSGVLLTKNGPLANKAKAEIETIDREELTIA</sequence>
<organism evidence="1 2">
    <name type="scientific">Anaerococcus nagyae</name>
    <dbReference type="NCBI Taxonomy" id="1755241"/>
    <lineage>
        <taxon>Bacteria</taxon>
        <taxon>Bacillati</taxon>
        <taxon>Bacillota</taxon>
        <taxon>Tissierellia</taxon>
        <taxon>Tissierellales</taxon>
        <taxon>Peptoniphilaceae</taxon>
        <taxon>Anaerococcus</taxon>
    </lineage>
</organism>
<evidence type="ECO:0000313" key="2">
    <source>
        <dbReference type="Proteomes" id="UP000261011"/>
    </source>
</evidence>
<reference evidence="1 2" key="1">
    <citation type="submission" date="2018-08" db="EMBL/GenBank/DDBJ databases">
        <title>A genome reference for cultivated species of the human gut microbiota.</title>
        <authorList>
            <person name="Zou Y."/>
            <person name="Xue W."/>
            <person name="Luo G."/>
        </authorList>
    </citation>
    <scope>NUCLEOTIDE SEQUENCE [LARGE SCALE GENOMIC DNA]</scope>
    <source>
        <strain evidence="1 2">OF01-3</strain>
    </source>
</reference>
<evidence type="ECO:0000313" key="1">
    <source>
        <dbReference type="EMBL" id="RGB77877.1"/>
    </source>
</evidence>
<protein>
    <submittedName>
        <fullName evidence="1">DUF2922 domain-containing protein</fullName>
    </submittedName>
</protein>
<dbReference type="Proteomes" id="UP000261011">
    <property type="component" value="Unassembled WGS sequence"/>
</dbReference>